<comment type="caution">
    <text evidence="2">The sequence shown here is derived from an EMBL/GenBank/DDBJ whole genome shotgun (WGS) entry which is preliminary data.</text>
</comment>
<proteinExistence type="predicted"/>
<protein>
    <submittedName>
        <fullName evidence="2">Uncharacterized protein</fullName>
    </submittedName>
</protein>
<gene>
    <name evidence="2" type="ORF">I551_9126</name>
</gene>
<feature type="compositionally biased region" description="Basic and acidic residues" evidence="1">
    <location>
        <begin position="21"/>
        <end position="40"/>
    </location>
</feature>
<name>A0ABN0R9M4_MYCUL</name>
<accession>A0ABN0R9M4</accession>
<sequence>MRPGQPGHEPTARRSAQMQPESRDTGSTGRRDLAEQEIEVRSGVGEVR</sequence>
<keyword evidence="3" id="KW-1185">Reference proteome</keyword>
<evidence type="ECO:0000256" key="1">
    <source>
        <dbReference type="SAM" id="MobiDB-lite"/>
    </source>
</evidence>
<evidence type="ECO:0000313" key="2">
    <source>
        <dbReference type="EMBL" id="EUA93581.1"/>
    </source>
</evidence>
<evidence type="ECO:0000313" key="3">
    <source>
        <dbReference type="Proteomes" id="UP000020681"/>
    </source>
</evidence>
<feature type="region of interest" description="Disordered" evidence="1">
    <location>
        <begin position="1"/>
        <end position="48"/>
    </location>
</feature>
<dbReference type="EMBL" id="JAOL01000056">
    <property type="protein sequence ID" value="EUA93581.1"/>
    <property type="molecule type" value="Genomic_DNA"/>
</dbReference>
<reference evidence="2 3" key="1">
    <citation type="submission" date="2014-01" db="EMBL/GenBank/DDBJ databases">
        <authorList>
            <person name="Dobos K."/>
            <person name="Lenaerts A."/>
            <person name="Ordway D."/>
            <person name="DeGroote M.A."/>
            <person name="Parker T."/>
            <person name="Sizemore C."/>
            <person name="Tallon L.J."/>
            <person name="Sadzewicz L.K."/>
            <person name="Sengamalay N."/>
            <person name="Fraser C.M."/>
            <person name="Hine E."/>
            <person name="Shefchek K.A."/>
            <person name="Das S.P."/>
            <person name="Tettelin H."/>
        </authorList>
    </citation>
    <scope>NUCLEOTIDE SEQUENCE [LARGE SCALE GENOMIC DNA]</scope>
    <source>
        <strain evidence="2 3">Harvey</strain>
    </source>
</reference>
<organism evidence="2 3">
    <name type="scientific">Mycobacterium ulcerans str. Harvey</name>
    <dbReference type="NCBI Taxonomy" id="1299332"/>
    <lineage>
        <taxon>Bacteria</taxon>
        <taxon>Bacillati</taxon>
        <taxon>Actinomycetota</taxon>
        <taxon>Actinomycetes</taxon>
        <taxon>Mycobacteriales</taxon>
        <taxon>Mycobacteriaceae</taxon>
        <taxon>Mycobacterium</taxon>
        <taxon>Mycobacterium ulcerans group</taxon>
    </lineage>
</organism>
<dbReference type="Proteomes" id="UP000020681">
    <property type="component" value="Unassembled WGS sequence"/>
</dbReference>